<evidence type="ECO:0000313" key="2">
    <source>
        <dbReference type="EMBL" id="CAB4155096.1"/>
    </source>
</evidence>
<gene>
    <name evidence="2" type="ORF">UFOVP654_73</name>
</gene>
<sequence length="234" mass="26963">MQREPRPKQTREAIRRGLIKTMWGTLARPLELALRTSYARVRRYEKEAQRESRTSYAAQFTTPPAKRRLEVHQAYVALLEKLLERLRKYKEKADKTPAAVAVAKDIPNNGRSWVDWIPIEIKLTFTDAIAAVHEYPELPIVAFPHKVKPRALPAPRPSRRTKRPASPIELLRDECKRLDRDYLLEPTPEKAQVIAQKSAELAQAKLDKNRANAAKQYAKIKAEREAFKARLKGD</sequence>
<organism evidence="2">
    <name type="scientific">uncultured Caudovirales phage</name>
    <dbReference type="NCBI Taxonomy" id="2100421"/>
    <lineage>
        <taxon>Viruses</taxon>
        <taxon>Duplodnaviria</taxon>
        <taxon>Heunggongvirae</taxon>
        <taxon>Uroviricota</taxon>
        <taxon>Caudoviricetes</taxon>
        <taxon>Peduoviridae</taxon>
        <taxon>Maltschvirus</taxon>
        <taxon>Maltschvirus maltsch</taxon>
    </lineage>
</organism>
<feature type="coiled-coil region" evidence="1">
    <location>
        <begin position="194"/>
        <end position="230"/>
    </location>
</feature>
<evidence type="ECO:0000256" key="1">
    <source>
        <dbReference type="SAM" id="Coils"/>
    </source>
</evidence>
<proteinExistence type="predicted"/>
<name>A0A6J5NAQ6_9CAUD</name>
<protein>
    <submittedName>
        <fullName evidence="2">Uncharacterized protein</fullName>
    </submittedName>
</protein>
<accession>A0A6J5NAQ6</accession>
<keyword evidence="1" id="KW-0175">Coiled coil</keyword>
<reference evidence="2" key="1">
    <citation type="submission" date="2020-04" db="EMBL/GenBank/DDBJ databases">
        <authorList>
            <person name="Chiriac C."/>
            <person name="Salcher M."/>
            <person name="Ghai R."/>
            <person name="Kavagutti S V."/>
        </authorList>
    </citation>
    <scope>NUCLEOTIDE SEQUENCE</scope>
</reference>
<dbReference type="EMBL" id="LR796614">
    <property type="protein sequence ID" value="CAB4155096.1"/>
    <property type="molecule type" value="Genomic_DNA"/>
</dbReference>